<protein>
    <submittedName>
        <fullName evidence="2">Uncharacterized protein</fullName>
    </submittedName>
</protein>
<sequence>TTNVEKPSHVPLPTSTSKVYSTPAPTALSPSSDMHSQATAYARLAESTALRSKPTKQKTSP</sequence>
<evidence type="ECO:0000313" key="2">
    <source>
        <dbReference type="EMBL" id="GFD24963.1"/>
    </source>
</evidence>
<dbReference type="EMBL" id="BKCJ011356786">
    <property type="protein sequence ID" value="GFD24963.1"/>
    <property type="molecule type" value="Genomic_DNA"/>
</dbReference>
<name>A0A699US93_TANCI</name>
<feature type="compositionally biased region" description="Low complexity" evidence="1">
    <location>
        <begin position="21"/>
        <end position="32"/>
    </location>
</feature>
<proteinExistence type="predicted"/>
<gene>
    <name evidence="2" type="ORF">Tci_896932</name>
</gene>
<dbReference type="AlphaFoldDB" id="A0A699US93"/>
<reference evidence="2" key="1">
    <citation type="journal article" date="2019" name="Sci. Rep.">
        <title>Draft genome of Tanacetum cinerariifolium, the natural source of mosquito coil.</title>
        <authorList>
            <person name="Yamashiro T."/>
            <person name="Shiraishi A."/>
            <person name="Satake H."/>
            <person name="Nakayama K."/>
        </authorList>
    </citation>
    <scope>NUCLEOTIDE SEQUENCE</scope>
</reference>
<comment type="caution">
    <text evidence="2">The sequence shown here is derived from an EMBL/GenBank/DDBJ whole genome shotgun (WGS) entry which is preliminary data.</text>
</comment>
<evidence type="ECO:0000256" key="1">
    <source>
        <dbReference type="SAM" id="MobiDB-lite"/>
    </source>
</evidence>
<feature type="region of interest" description="Disordered" evidence="1">
    <location>
        <begin position="1"/>
        <end position="38"/>
    </location>
</feature>
<accession>A0A699US93</accession>
<organism evidence="2">
    <name type="scientific">Tanacetum cinerariifolium</name>
    <name type="common">Dalmatian daisy</name>
    <name type="synonym">Chrysanthemum cinerariifolium</name>
    <dbReference type="NCBI Taxonomy" id="118510"/>
    <lineage>
        <taxon>Eukaryota</taxon>
        <taxon>Viridiplantae</taxon>
        <taxon>Streptophyta</taxon>
        <taxon>Embryophyta</taxon>
        <taxon>Tracheophyta</taxon>
        <taxon>Spermatophyta</taxon>
        <taxon>Magnoliopsida</taxon>
        <taxon>eudicotyledons</taxon>
        <taxon>Gunneridae</taxon>
        <taxon>Pentapetalae</taxon>
        <taxon>asterids</taxon>
        <taxon>campanulids</taxon>
        <taxon>Asterales</taxon>
        <taxon>Asteraceae</taxon>
        <taxon>Asteroideae</taxon>
        <taxon>Anthemideae</taxon>
        <taxon>Anthemidinae</taxon>
        <taxon>Tanacetum</taxon>
    </lineage>
</organism>
<feature type="non-terminal residue" evidence="2">
    <location>
        <position position="1"/>
    </location>
</feature>